<feature type="transmembrane region" description="Helical" evidence="11">
    <location>
        <begin position="130"/>
        <end position="155"/>
    </location>
</feature>
<keyword evidence="3 11" id="KW-0813">Transport</keyword>
<evidence type="ECO:0000256" key="10">
    <source>
        <dbReference type="ARBA" id="ARBA00046480"/>
    </source>
</evidence>
<dbReference type="GO" id="GO:0046961">
    <property type="term" value="F:proton-transporting ATPase activity, rotational mechanism"/>
    <property type="evidence" value="ECO:0007669"/>
    <property type="project" value="InterPro"/>
</dbReference>
<dbReference type="CDD" id="cd18178">
    <property type="entry name" value="ATP-synt_Vo_c_ATP6F_rpt2"/>
    <property type="match status" value="1"/>
</dbReference>
<dbReference type="Pfam" id="PF00137">
    <property type="entry name" value="ATP-synt_C"/>
    <property type="match status" value="2"/>
</dbReference>
<dbReference type="InterPro" id="IPR002379">
    <property type="entry name" value="ATPase_proteolipid_c-like_dom"/>
</dbReference>
<feature type="transmembrane region" description="Helical" evidence="11">
    <location>
        <begin position="45"/>
        <end position="67"/>
    </location>
</feature>
<feature type="transmembrane region" description="Helical" evidence="11">
    <location>
        <begin position="88"/>
        <end position="110"/>
    </location>
</feature>
<dbReference type="InterPro" id="IPR000245">
    <property type="entry name" value="ATPase_proteolipid_csu"/>
</dbReference>
<dbReference type="CDD" id="cd18177">
    <property type="entry name" value="ATP-synt_Vo_c_ATP6F_rpt1"/>
    <property type="match status" value="1"/>
</dbReference>
<keyword evidence="5" id="KW-0375">Hydrogen ion transport</keyword>
<dbReference type="EMBL" id="BTGC01000003">
    <property type="protein sequence ID" value="GMM51158.1"/>
    <property type="molecule type" value="Genomic_DNA"/>
</dbReference>
<dbReference type="InterPro" id="IPR035921">
    <property type="entry name" value="F/V-ATP_Csub_sf"/>
</dbReference>
<dbReference type="Gene3D" id="1.20.120.610">
    <property type="entry name" value="lithium bound rotor ring of v- atpase"/>
    <property type="match status" value="1"/>
</dbReference>
<comment type="function">
    <text evidence="9">Proton-conducting pore forming subunit of the V0 complex of vacuolar(H+)-ATPase (V-ATPase), a multisubunit enzyme composed of a peripheral complex (V1) that hydrolyzes ATP and a membrane integral complex (V0) that translocates protons. V-ATPase is responsible for acidifying and maintaining the pH of intracellular compartments.</text>
</comment>
<evidence type="ECO:0000256" key="2">
    <source>
        <dbReference type="ARBA" id="ARBA00007296"/>
    </source>
</evidence>
<evidence type="ECO:0000259" key="12">
    <source>
        <dbReference type="Pfam" id="PF00137"/>
    </source>
</evidence>
<keyword evidence="7 11" id="KW-0406">Ion transport</keyword>
<protein>
    <submittedName>
        <fullName evidence="13">H(+)-transporting V0 sector ATPase subunit c</fullName>
    </submittedName>
</protein>
<feature type="domain" description="V-ATPase proteolipid subunit C-like" evidence="12">
    <location>
        <begin position="49"/>
        <end position="108"/>
    </location>
</feature>
<feature type="transmembrane region" description="Helical" evidence="11">
    <location>
        <begin position="7"/>
        <end position="25"/>
    </location>
</feature>
<evidence type="ECO:0000313" key="13">
    <source>
        <dbReference type="EMBL" id="GMM51158.1"/>
    </source>
</evidence>
<evidence type="ECO:0000256" key="5">
    <source>
        <dbReference type="ARBA" id="ARBA00022781"/>
    </source>
</evidence>
<comment type="subcellular location">
    <subcellularLocation>
        <location evidence="1">Vacuole membrane</location>
        <topology evidence="1">Multi-pass membrane protein</topology>
    </subcellularLocation>
</comment>
<evidence type="ECO:0000256" key="6">
    <source>
        <dbReference type="ARBA" id="ARBA00022989"/>
    </source>
</evidence>
<dbReference type="PANTHER" id="PTHR10263">
    <property type="entry name" value="V-TYPE PROTON ATPASE PROTEOLIPID SUBUNIT"/>
    <property type="match status" value="1"/>
</dbReference>
<comment type="caution">
    <text evidence="13">The sequence shown here is derived from an EMBL/GenBank/DDBJ whole genome shotgun (WGS) entry which is preliminary data.</text>
</comment>
<evidence type="ECO:0000256" key="4">
    <source>
        <dbReference type="ARBA" id="ARBA00022692"/>
    </source>
</evidence>
<comment type="similarity">
    <text evidence="2 11">Belongs to the V-ATPase proteolipid subunit family.</text>
</comment>
<sequence length="200" mass="20762">MGASSYTTLGFCFLAIFTVACYMLFTGQGEQFDIGHFLETVSPYMWSLIGISLCTGLSIAGAAWGIFITGTSILGASVRVPRVTTKNLVSVVFCEVVAIFGLITSIVLSSKISSAGPDTAFSRENLFTGYAVFWAGLTVGVSNLVCGITVGIAGATAAISDAADPSLFVKILVIEIFGSVIGLFGLIVGLLMTTEAPELS</sequence>
<dbReference type="Proteomes" id="UP001362899">
    <property type="component" value="Unassembled WGS sequence"/>
</dbReference>
<accession>A0AAV5RJ45</accession>
<keyword evidence="14" id="KW-1185">Reference proteome</keyword>
<organism evidence="13 14">
    <name type="scientific">Starmerella bacillaris</name>
    <name type="common">Yeast</name>
    <name type="synonym">Candida zemplinina</name>
    <dbReference type="NCBI Taxonomy" id="1247836"/>
    <lineage>
        <taxon>Eukaryota</taxon>
        <taxon>Fungi</taxon>
        <taxon>Dikarya</taxon>
        <taxon>Ascomycota</taxon>
        <taxon>Saccharomycotina</taxon>
        <taxon>Dipodascomycetes</taxon>
        <taxon>Dipodascales</taxon>
        <taxon>Trichomonascaceae</taxon>
        <taxon>Starmerella</taxon>
    </lineage>
</organism>
<dbReference type="AlphaFoldDB" id="A0AAV5RJ45"/>
<evidence type="ECO:0000256" key="7">
    <source>
        <dbReference type="ARBA" id="ARBA00023065"/>
    </source>
</evidence>
<keyword evidence="8 11" id="KW-0472">Membrane</keyword>
<reference evidence="13 14" key="1">
    <citation type="journal article" date="2023" name="Elife">
        <title>Identification of key yeast species and microbe-microbe interactions impacting larval growth of Drosophila in the wild.</title>
        <authorList>
            <person name="Mure A."/>
            <person name="Sugiura Y."/>
            <person name="Maeda R."/>
            <person name="Honda K."/>
            <person name="Sakurai N."/>
            <person name="Takahashi Y."/>
            <person name="Watada M."/>
            <person name="Katoh T."/>
            <person name="Gotoh A."/>
            <person name="Gotoh Y."/>
            <person name="Taniguchi I."/>
            <person name="Nakamura K."/>
            <person name="Hayashi T."/>
            <person name="Katayama T."/>
            <person name="Uemura T."/>
            <person name="Hattori Y."/>
        </authorList>
    </citation>
    <scope>NUCLEOTIDE SEQUENCE [LARGE SCALE GENOMIC DNA]</scope>
    <source>
        <strain evidence="13 14">SB-73</strain>
    </source>
</reference>
<dbReference type="FunFam" id="1.20.120.610:FF:000002">
    <property type="entry name" value="V-type proton ATPase proteolipid subunit"/>
    <property type="match status" value="1"/>
</dbReference>
<comment type="caution">
    <text evidence="11">Lacks conserved residue(s) required for the propagation of feature annotation.</text>
</comment>
<feature type="transmembrane region" description="Helical" evidence="11">
    <location>
        <begin position="167"/>
        <end position="192"/>
    </location>
</feature>
<feature type="domain" description="V-ATPase proteolipid subunit C-like" evidence="12">
    <location>
        <begin position="133"/>
        <end position="192"/>
    </location>
</feature>
<evidence type="ECO:0000256" key="3">
    <source>
        <dbReference type="ARBA" id="ARBA00022448"/>
    </source>
</evidence>
<keyword evidence="4 11" id="KW-0812">Transmembrane</keyword>
<evidence type="ECO:0000256" key="1">
    <source>
        <dbReference type="ARBA" id="ARBA00004128"/>
    </source>
</evidence>
<name>A0AAV5RJ45_STABA</name>
<evidence type="ECO:0000256" key="11">
    <source>
        <dbReference type="RuleBase" id="RU363060"/>
    </source>
</evidence>
<dbReference type="SUPFAM" id="SSF81333">
    <property type="entry name" value="F1F0 ATP synthase subunit C"/>
    <property type="match status" value="2"/>
</dbReference>
<comment type="function">
    <text evidence="11">Proton-conducting pore forming of the V0 complex of vacuolar(H+)-ATPase (V-ATPase), a multisubunit enzyme composed of a peripheral complex (V1) that hydrolyzes ATP and a membrane integral complex (V0) that translocates protons. V-ATPase is responsible for acidifying and maintaining the pH of intracellular compartments.</text>
</comment>
<dbReference type="GO" id="GO:0005774">
    <property type="term" value="C:vacuolar membrane"/>
    <property type="evidence" value="ECO:0007669"/>
    <property type="project" value="UniProtKB-SubCell"/>
</dbReference>
<proteinExistence type="inferred from homology"/>
<dbReference type="PRINTS" id="PR00122">
    <property type="entry name" value="VACATPASE"/>
</dbReference>
<gene>
    <name evidence="13" type="ORF">DASB73_021160</name>
</gene>
<keyword evidence="6 11" id="KW-1133">Transmembrane helix</keyword>
<comment type="subunit">
    <text evidence="10 11">V-ATPase is a heteromultimeric enzyme composed of a peripheral catalytic V1 complex (components A to H) attached to an integral membrane V0 proton pore complex (components: a, c, c', c'', d, e, f and VOA1). The decameric c-ring forms the proton-conducting pore, and is composed of eight proteolipid subunits c, one subunit c' and one subunit c''.</text>
</comment>
<evidence type="ECO:0000256" key="8">
    <source>
        <dbReference type="ARBA" id="ARBA00023136"/>
    </source>
</evidence>
<evidence type="ECO:0000256" key="9">
    <source>
        <dbReference type="ARBA" id="ARBA00045519"/>
    </source>
</evidence>
<evidence type="ECO:0000313" key="14">
    <source>
        <dbReference type="Proteomes" id="UP001362899"/>
    </source>
</evidence>
<dbReference type="GO" id="GO:0033179">
    <property type="term" value="C:proton-transporting V-type ATPase, V0 domain"/>
    <property type="evidence" value="ECO:0007669"/>
    <property type="project" value="InterPro"/>
</dbReference>